<dbReference type="EMBL" id="CAKLPZ010000002">
    <property type="protein sequence ID" value="CAH1000768.1"/>
    <property type="molecule type" value="Genomic_DNA"/>
</dbReference>
<dbReference type="Pfam" id="PF13573">
    <property type="entry name" value="SprB"/>
    <property type="match status" value="3"/>
</dbReference>
<dbReference type="InterPro" id="IPR025667">
    <property type="entry name" value="SprB_repeat"/>
</dbReference>
<dbReference type="Proteomes" id="UP000837803">
    <property type="component" value="Unassembled WGS sequence"/>
</dbReference>
<dbReference type="Gene3D" id="2.60.40.740">
    <property type="match status" value="1"/>
</dbReference>
<reference evidence="1" key="1">
    <citation type="submission" date="2021-12" db="EMBL/GenBank/DDBJ databases">
        <authorList>
            <person name="Rodrigo-Torres L."/>
            <person name="Arahal R. D."/>
            <person name="Lucena T."/>
        </authorList>
    </citation>
    <scope>NUCLEOTIDE SEQUENCE</scope>
    <source>
        <strain evidence="1">CECT 8419</strain>
    </source>
</reference>
<proteinExistence type="predicted"/>
<evidence type="ECO:0008006" key="3">
    <source>
        <dbReference type="Google" id="ProtNLM"/>
    </source>
</evidence>
<evidence type="ECO:0000313" key="1">
    <source>
        <dbReference type="EMBL" id="CAH1000768.1"/>
    </source>
</evidence>
<comment type="caution">
    <text evidence="1">The sequence shown here is derived from an EMBL/GenBank/DDBJ whole genome shotgun (WGS) entry which is preliminary data.</text>
</comment>
<evidence type="ECO:0000313" key="2">
    <source>
        <dbReference type="Proteomes" id="UP000837803"/>
    </source>
</evidence>
<protein>
    <recommendedName>
        <fullName evidence="3">T9SS type B sorting domain-containing protein</fullName>
    </recommendedName>
</protein>
<sequence length="871" mass="93365">MVECFGESNGTIAVTASTQGAPESTPYNVALVTSTGDTLVDFREPSSNNGRAETFTELAVGTYVVVLRDNDPLGCETRDTVEVIEPAELVLERVETTSPICPEDPEGTALIVVSGGTGPYIYQIINDSLPAPTELDSLATFDTLLVDTNGIEDLQASPFYFAIIDDANGCGLDSLQFEIKPRPAPRVTNALFTTISCPGDSDGQLSAIVEPPPGDSITITDFAWYRLTEDNSRGEQVAVGRTTEPNLTVGGYLLEVTLSNDCVWPFPGFVDSPGLVQLDSSAISSPTCLGDSDGRIELFAVGGTPNPDGSYNYAWSDLTAPLDTSVREGLAAGTYSVTISDANNCQPAFDTTFVLEDPVGIVGEFAVVEDVSCPSDTSADGRVTFQAELSDGSSSTFDFYWSTGDTILNTATSSQSNLPRGPISVTVTDGICPQVFDTIIGSPDEFAFEELVEDASCNGLADGSAEILVTGGTPGYTFAYVDRPETAPQLSNVPAGLYQLLVTDSEGCTSDTFAFVIEQPDSLLLIVDPLLTTPRVTCFGDEDGTITVQLASTNNNPLGDDPYTWSPAVNDGATATDLAPGTYSVTVTDTEGCQDSLRYTIFEPDVITFVVDSITDPVCFNDPAQIVLDTAFGGQGTDLLDYNFTINGDGFLTPLDQAGIGFGDSVVIAVFDSVGCFSEQTFQIQQPDEIVIELPDRLVVELGDSLTQLDPLISPGNRNYTYQWTPPDQLSNDSIRDPFLFPLRSQEYTLVVTDENDCQAIDDIFVEIDANRNIFIPNAFSPNRDGRNDDFRIYACTGVAGIAQVNIYNRWGGLLFEQTNIAANCLDGTLLWDGMTPDGREVDPGVYVYTIEVVFIDNVSLLYRGDIAVVR</sequence>
<accession>A0ABM9B1C6</accession>
<dbReference type="Pfam" id="PF13585">
    <property type="entry name" value="CHU_C"/>
    <property type="match status" value="1"/>
</dbReference>
<keyword evidence="2" id="KW-1185">Reference proteome</keyword>
<name>A0ABM9B1C6_9BACT</name>
<gene>
    <name evidence="1" type="ORF">LEM8419_01875</name>
</gene>
<organism evidence="1 2">
    <name type="scientific">Neolewinella maritima</name>
    <dbReference type="NCBI Taxonomy" id="1383882"/>
    <lineage>
        <taxon>Bacteria</taxon>
        <taxon>Pseudomonadati</taxon>
        <taxon>Bacteroidota</taxon>
        <taxon>Saprospiria</taxon>
        <taxon>Saprospirales</taxon>
        <taxon>Lewinellaceae</taxon>
        <taxon>Neolewinella</taxon>
    </lineage>
</organism>